<evidence type="ECO:0000256" key="1">
    <source>
        <dbReference type="ARBA" id="ARBA00022679"/>
    </source>
</evidence>
<dbReference type="PANTHER" id="PTHR34069:SF2">
    <property type="entry name" value="BETA-KETOACYL-[ACYL-CARRIER-PROTEIN] SYNTHASE III"/>
    <property type="match status" value="1"/>
</dbReference>
<dbReference type="Proteomes" id="UP001623592">
    <property type="component" value="Unassembled WGS sequence"/>
</dbReference>
<keyword evidence="6" id="KW-1185">Reference proteome</keyword>
<dbReference type="InterPro" id="IPR013751">
    <property type="entry name" value="ACP_syn_III_N"/>
</dbReference>
<keyword evidence="1" id="KW-0808">Transferase</keyword>
<feature type="domain" description="Beta-ketoacyl-[acyl-carrier-protein] synthase III C-terminal" evidence="3">
    <location>
        <begin position="245"/>
        <end position="327"/>
    </location>
</feature>
<accession>A0ABW8TQH4</accession>
<organism evidence="5 6">
    <name type="scientific">Clostridium neuense</name>
    <dbReference type="NCBI Taxonomy" id="1728934"/>
    <lineage>
        <taxon>Bacteria</taxon>
        <taxon>Bacillati</taxon>
        <taxon>Bacillota</taxon>
        <taxon>Clostridia</taxon>
        <taxon>Eubacteriales</taxon>
        <taxon>Clostridiaceae</taxon>
        <taxon>Clostridium</taxon>
    </lineage>
</organism>
<dbReference type="Pfam" id="PF08545">
    <property type="entry name" value="ACP_syn_III"/>
    <property type="match status" value="1"/>
</dbReference>
<dbReference type="RefSeq" id="WP_406789929.1">
    <property type="nucleotide sequence ID" value="NZ_JBJIAA010000030.1"/>
</dbReference>
<proteinExistence type="predicted"/>
<comment type="caution">
    <text evidence="5">The sequence shown here is derived from an EMBL/GenBank/DDBJ whole genome shotgun (WGS) entry which is preliminary data.</text>
</comment>
<dbReference type="InterPro" id="IPR016039">
    <property type="entry name" value="Thiolase-like"/>
</dbReference>
<dbReference type="PANTHER" id="PTHR34069">
    <property type="entry name" value="3-OXOACYL-[ACYL-CARRIER-PROTEIN] SYNTHASE 3"/>
    <property type="match status" value="1"/>
</dbReference>
<gene>
    <name evidence="5" type="ORF">ACJDT4_22895</name>
</gene>
<evidence type="ECO:0000259" key="3">
    <source>
        <dbReference type="Pfam" id="PF08541"/>
    </source>
</evidence>
<evidence type="ECO:0000313" key="5">
    <source>
        <dbReference type="EMBL" id="MFL0253259.1"/>
    </source>
</evidence>
<dbReference type="Gene3D" id="3.40.47.10">
    <property type="match status" value="1"/>
</dbReference>
<dbReference type="EMBL" id="JBJIAA010000030">
    <property type="protein sequence ID" value="MFL0253259.1"/>
    <property type="molecule type" value="Genomic_DNA"/>
</dbReference>
<evidence type="ECO:0000313" key="6">
    <source>
        <dbReference type="Proteomes" id="UP001623592"/>
    </source>
</evidence>
<evidence type="ECO:0000259" key="4">
    <source>
        <dbReference type="Pfam" id="PF08545"/>
    </source>
</evidence>
<sequence>MFRNTLIKGIETYLPGDKIGNEKYIEHFDKQDIDIRNLLASINRKYRYKASDDENVITMGTKASLKVLKNFNEKVEDIDIIIFASNTPEYLTPSNAIKIHHSIGAKNDALAFDVNADCMGAILAINLASTLLKGNPKYKKALVVASTLMSVFSRQDDALSYATMSDAAVSILLEAKEEESERGVLSTECQTDSRFHGATQNPIHGFSSYWRSASTDKEEGRLKSYPFDTSEYPTIWANMIKNVIANAGYKIADVKFFIMSQFVEKMIVDTLEKANVENYKNKYNFLTPEIGYTGLCCEMFALKDAIDKKLINEGDLIVLGGTGIGSSNMMMSYKL</sequence>
<evidence type="ECO:0000256" key="2">
    <source>
        <dbReference type="ARBA" id="ARBA00023315"/>
    </source>
</evidence>
<keyword evidence="2" id="KW-0012">Acyltransferase</keyword>
<dbReference type="InterPro" id="IPR013747">
    <property type="entry name" value="ACP_syn_III_C"/>
</dbReference>
<protein>
    <submittedName>
        <fullName evidence="5">3-oxoacyl-[acyl-carrier-protein] synthase III C-terminal domain-containing protein</fullName>
    </submittedName>
</protein>
<reference evidence="5 6" key="1">
    <citation type="submission" date="2024-11" db="EMBL/GenBank/DDBJ databases">
        <authorList>
            <person name="Heng Y.C."/>
            <person name="Lim A.C.H."/>
            <person name="Lee J.K.Y."/>
            <person name="Kittelmann S."/>
        </authorList>
    </citation>
    <scope>NUCLEOTIDE SEQUENCE [LARGE SCALE GENOMIC DNA]</scope>
    <source>
        <strain evidence="5 6">WILCCON 0114</strain>
    </source>
</reference>
<feature type="domain" description="Beta-ketoacyl-[acyl-carrier-protein] synthase III N-terminal" evidence="4">
    <location>
        <begin position="112"/>
        <end position="192"/>
    </location>
</feature>
<dbReference type="SUPFAM" id="SSF53901">
    <property type="entry name" value="Thiolase-like"/>
    <property type="match status" value="2"/>
</dbReference>
<name>A0ABW8TQH4_9CLOT</name>
<dbReference type="Pfam" id="PF08541">
    <property type="entry name" value="ACP_syn_III_C"/>
    <property type="match status" value="1"/>
</dbReference>